<reference evidence="1" key="1">
    <citation type="journal article" date="2023" name="GigaByte">
        <title>Genome assembly of the bearded iris, Iris pallida Lam.</title>
        <authorList>
            <person name="Bruccoleri R.E."/>
            <person name="Oakeley E.J."/>
            <person name="Faust A.M.E."/>
            <person name="Altorfer M."/>
            <person name="Dessus-Babus S."/>
            <person name="Burckhardt D."/>
            <person name="Oertli M."/>
            <person name="Naumann U."/>
            <person name="Petersen F."/>
            <person name="Wong J."/>
        </authorList>
    </citation>
    <scope>NUCLEOTIDE SEQUENCE</scope>
    <source>
        <strain evidence="1">GSM-AAB239-AS_SAM_17_03QT</strain>
    </source>
</reference>
<comment type="caution">
    <text evidence="1">The sequence shown here is derived from an EMBL/GenBank/DDBJ whole genome shotgun (WGS) entry which is preliminary data.</text>
</comment>
<name>A0AAX6GV45_IRIPA</name>
<dbReference type="EMBL" id="JANAVB010016196">
    <property type="protein sequence ID" value="KAJ6832197.1"/>
    <property type="molecule type" value="Genomic_DNA"/>
</dbReference>
<protein>
    <submittedName>
        <fullName evidence="1">Photosystem I P700 chlorophyll a apoprotein A1 (Plastid)</fullName>
    </submittedName>
</protein>
<keyword evidence="2" id="KW-1185">Reference proteome</keyword>
<accession>A0AAX6GV45</accession>
<proteinExistence type="predicted"/>
<evidence type="ECO:0000313" key="2">
    <source>
        <dbReference type="Proteomes" id="UP001140949"/>
    </source>
</evidence>
<dbReference type="AlphaFoldDB" id="A0AAX6GV45"/>
<sequence length="43" mass="4840">MYIESSKKTFSIRKKNLLSLGSDATPLLNTLVDPLYYISGFLT</sequence>
<organism evidence="1 2">
    <name type="scientific">Iris pallida</name>
    <name type="common">Sweet iris</name>
    <dbReference type="NCBI Taxonomy" id="29817"/>
    <lineage>
        <taxon>Eukaryota</taxon>
        <taxon>Viridiplantae</taxon>
        <taxon>Streptophyta</taxon>
        <taxon>Embryophyta</taxon>
        <taxon>Tracheophyta</taxon>
        <taxon>Spermatophyta</taxon>
        <taxon>Magnoliopsida</taxon>
        <taxon>Liliopsida</taxon>
        <taxon>Asparagales</taxon>
        <taxon>Iridaceae</taxon>
        <taxon>Iridoideae</taxon>
        <taxon>Irideae</taxon>
        <taxon>Iris</taxon>
    </lineage>
</organism>
<evidence type="ECO:0000313" key="1">
    <source>
        <dbReference type="EMBL" id="KAJ6832197.1"/>
    </source>
</evidence>
<dbReference type="Proteomes" id="UP001140949">
    <property type="component" value="Unassembled WGS sequence"/>
</dbReference>
<reference evidence="1" key="2">
    <citation type="submission" date="2023-04" db="EMBL/GenBank/DDBJ databases">
        <authorList>
            <person name="Bruccoleri R.E."/>
            <person name="Oakeley E.J."/>
            <person name="Faust A.-M."/>
            <person name="Dessus-Babus S."/>
            <person name="Altorfer M."/>
            <person name="Burckhardt D."/>
            <person name="Oertli M."/>
            <person name="Naumann U."/>
            <person name="Petersen F."/>
            <person name="Wong J."/>
        </authorList>
    </citation>
    <scope>NUCLEOTIDE SEQUENCE</scope>
    <source>
        <strain evidence="1">GSM-AAB239-AS_SAM_17_03QT</strain>
        <tissue evidence="1">Leaf</tissue>
    </source>
</reference>
<gene>
    <name evidence="1" type="ORF">M6B38_344830</name>
</gene>